<evidence type="ECO:0000313" key="3">
    <source>
        <dbReference type="EMBL" id="MXN17321.1"/>
    </source>
</evidence>
<accession>A0A6L7FZS4</accession>
<dbReference type="SUPFAM" id="SSF51735">
    <property type="entry name" value="NAD(P)-binding Rossmann-fold domains"/>
    <property type="match status" value="1"/>
</dbReference>
<feature type="domain" description="Prephenate/arogenate dehydrogenase" evidence="2">
    <location>
        <begin position="11"/>
        <end position="260"/>
    </location>
</feature>
<organism evidence="3 4">
    <name type="scientific">Pseudooceanicola albus</name>
    <dbReference type="NCBI Taxonomy" id="2692189"/>
    <lineage>
        <taxon>Bacteria</taxon>
        <taxon>Pseudomonadati</taxon>
        <taxon>Pseudomonadota</taxon>
        <taxon>Alphaproteobacteria</taxon>
        <taxon>Rhodobacterales</taxon>
        <taxon>Paracoccaceae</taxon>
        <taxon>Pseudooceanicola</taxon>
    </lineage>
</organism>
<dbReference type="PROSITE" id="PS51176">
    <property type="entry name" value="PDH_ADH"/>
    <property type="match status" value="1"/>
</dbReference>
<dbReference type="RefSeq" id="WP_160892455.1">
    <property type="nucleotide sequence ID" value="NZ_WUMU01000003.1"/>
</dbReference>
<comment type="caution">
    <text evidence="3">The sequence shown here is derived from an EMBL/GenBank/DDBJ whole genome shotgun (WGS) entry which is preliminary data.</text>
</comment>
<dbReference type="InterPro" id="IPR046826">
    <property type="entry name" value="PDH_N"/>
</dbReference>
<dbReference type="InterPro" id="IPR008927">
    <property type="entry name" value="6-PGluconate_DH-like_C_sf"/>
</dbReference>
<dbReference type="GO" id="GO:0008977">
    <property type="term" value="F:prephenate dehydrogenase (NAD+) activity"/>
    <property type="evidence" value="ECO:0007669"/>
    <property type="project" value="InterPro"/>
</dbReference>
<dbReference type="EMBL" id="WUMU01000003">
    <property type="protein sequence ID" value="MXN17321.1"/>
    <property type="molecule type" value="Genomic_DNA"/>
</dbReference>
<dbReference type="SUPFAM" id="SSF48179">
    <property type="entry name" value="6-phosphogluconate dehydrogenase C-terminal domain-like"/>
    <property type="match status" value="1"/>
</dbReference>
<name>A0A6L7FZS4_9RHOB</name>
<gene>
    <name evidence="3" type="ORF">GR170_05695</name>
</gene>
<dbReference type="GO" id="GO:0070403">
    <property type="term" value="F:NAD+ binding"/>
    <property type="evidence" value="ECO:0007669"/>
    <property type="project" value="InterPro"/>
</dbReference>
<dbReference type="AlphaFoldDB" id="A0A6L7FZS4"/>
<dbReference type="PANTHER" id="PTHR21363:SF0">
    <property type="entry name" value="PREPHENATE DEHYDROGENASE [NADP(+)]"/>
    <property type="match status" value="1"/>
</dbReference>
<dbReference type="Pfam" id="PF02153">
    <property type="entry name" value="PDH_N"/>
    <property type="match status" value="1"/>
</dbReference>
<reference evidence="3 4" key="1">
    <citation type="submission" date="2019-12" db="EMBL/GenBank/DDBJ databases">
        <authorList>
            <person name="Li M."/>
        </authorList>
    </citation>
    <scope>NUCLEOTIDE SEQUENCE [LARGE SCALE GENOMIC DNA]</scope>
    <source>
        <strain evidence="3 4">GBMRC 2024</strain>
    </source>
</reference>
<keyword evidence="4" id="KW-1185">Reference proteome</keyword>
<evidence type="ECO:0000256" key="1">
    <source>
        <dbReference type="ARBA" id="ARBA00023002"/>
    </source>
</evidence>
<sequence>MSVTSFPEISRAVALFGFGAFGELVARTLLPDMPVVVCDPDPAAQARARALGATVLPPEAAARAGIVVLAVPVPLLERVLRDLAPHLRPGQLVIETCSVKEEPARLLETLLPEGVEALATHPMFGPASAARGLRGCQMVLCPLRGNRWRRVAAFLRARHGLRLLRATPEEHDRQAALSQGLTHLLAHAMARLGPQPAIRTRSYELMMEAFAMVADDAPEVYTAITRGNAHVAPLSEALIAALRLESGARREPAPGLENMG</sequence>
<dbReference type="Gene3D" id="3.40.50.720">
    <property type="entry name" value="NAD(P)-binding Rossmann-like Domain"/>
    <property type="match status" value="1"/>
</dbReference>
<keyword evidence="1" id="KW-0560">Oxidoreductase</keyword>
<dbReference type="GO" id="GO:0004665">
    <property type="term" value="F:prephenate dehydrogenase (NADP+) activity"/>
    <property type="evidence" value="ECO:0007669"/>
    <property type="project" value="InterPro"/>
</dbReference>
<protein>
    <submittedName>
        <fullName evidence="3">Prephenate dehydrogenase/arogenate dehydrogenase family protein</fullName>
    </submittedName>
</protein>
<dbReference type="Proteomes" id="UP000477911">
    <property type="component" value="Unassembled WGS sequence"/>
</dbReference>
<dbReference type="InterPro" id="IPR050812">
    <property type="entry name" value="Preph/Arog_dehydrog"/>
</dbReference>
<evidence type="ECO:0000259" key="2">
    <source>
        <dbReference type="PROSITE" id="PS51176"/>
    </source>
</evidence>
<dbReference type="GO" id="GO:0006571">
    <property type="term" value="P:tyrosine biosynthetic process"/>
    <property type="evidence" value="ECO:0007669"/>
    <property type="project" value="InterPro"/>
</dbReference>
<evidence type="ECO:0000313" key="4">
    <source>
        <dbReference type="Proteomes" id="UP000477911"/>
    </source>
</evidence>
<dbReference type="InterPro" id="IPR036291">
    <property type="entry name" value="NAD(P)-bd_dom_sf"/>
</dbReference>
<dbReference type="InterPro" id="IPR003099">
    <property type="entry name" value="Prephen_DH"/>
</dbReference>
<proteinExistence type="predicted"/>
<dbReference type="PANTHER" id="PTHR21363">
    <property type="entry name" value="PREPHENATE DEHYDROGENASE"/>
    <property type="match status" value="1"/>
</dbReference>